<evidence type="ECO:0008006" key="3">
    <source>
        <dbReference type="Google" id="ProtNLM"/>
    </source>
</evidence>
<organism evidence="1 2">
    <name type="scientific">Limnohabitans curvus</name>
    <dbReference type="NCBI Taxonomy" id="323423"/>
    <lineage>
        <taxon>Bacteria</taxon>
        <taxon>Pseudomonadati</taxon>
        <taxon>Pseudomonadota</taxon>
        <taxon>Betaproteobacteria</taxon>
        <taxon>Burkholderiales</taxon>
        <taxon>Comamonadaceae</taxon>
        <taxon>Limnohabitans</taxon>
    </lineage>
</organism>
<name>A0A315EXJ2_9BURK</name>
<gene>
    <name evidence="1" type="ORF">B9Z44_05000</name>
</gene>
<keyword evidence="2" id="KW-1185">Reference proteome</keyword>
<dbReference type="Proteomes" id="UP000251341">
    <property type="component" value="Unassembled WGS sequence"/>
</dbReference>
<reference evidence="1 2" key="1">
    <citation type="submission" date="2017-04" db="EMBL/GenBank/DDBJ databases">
        <title>Unexpected and diverse lifestyles within the genus Limnohabitans.</title>
        <authorList>
            <person name="Kasalicky V."/>
            <person name="Mehrshad M."/>
            <person name="Andrei S.-A."/>
            <person name="Salcher M."/>
            <person name="Kratochvilova H."/>
            <person name="Simek K."/>
            <person name="Ghai R."/>
        </authorList>
    </citation>
    <scope>NUCLEOTIDE SEQUENCE [LARGE SCALE GENOMIC DNA]</scope>
    <source>
        <strain evidence="1 2">MWH-C5</strain>
    </source>
</reference>
<evidence type="ECO:0000313" key="1">
    <source>
        <dbReference type="EMBL" id="PUE60722.1"/>
    </source>
</evidence>
<proteinExistence type="predicted"/>
<protein>
    <recommendedName>
        <fullName evidence="3">DUF721 domain-containing protein</fullName>
    </recommendedName>
</protein>
<evidence type="ECO:0000313" key="2">
    <source>
        <dbReference type="Proteomes" id="UP000251341"/>
    </source>
</evidence>
<dbReference type="AlphaFoldDB" id="A0A315EXJ2"/>
<sequence>MRGKSQTLEQVVGSAPSLAHLSAIAQDTQNRLKAIAPLLPASLRPLVQSGGVEDDAWCLLVPNSAVAAKLRQTLPALCAHLRTKGWNVNTIRVKVKSHS</sequence>
<dbReference type="EMBL" id="NESP01000001">
    <property type="protein sequence ID" value="PUE60722.1"/>
    <property type="molecule type" value="Genomic_DNA"/>
</dbReference>
<comment type="caution">
    <text evidence="1">The sequence shown here is derived from an EMBL/GenBank/DDBJ whole genome shotgun (WGS) entry which is preliminary data.</text>
</comment>
<accession>A0A315EXJ2</accession>